<dbReference type="Proteomes" id="UP000800096">
    <property type="component" value="Unassembled WGS sequence"/>
</dbReference>
<feature type="compositionally biased region" description="Basic and acidic residues" evidence="4">
    <location>
        <begin position="84"/>
        <end position="100"/>
    </location>
</feature>
<comment type="subcellular location">
    <subcellularLocation>
        <location evidence="1">Nucleus</location>
    </subcellularLocation>
</comment>
<dbReference type="Pfam" id="PF00172">
    <property type="entry name" value="Zn_clus"/>
    <property type="match status" value="1"/>
</dbReference>
<keyword evidence="3" id="KW-0539">Nucleus</keyword>
<accession>A0A6A5QYL7</accession>
<sequence length="856" mass="97232">MPPSSEKPSKTQNAPSRVRRRNRQINSCLECRRRKLKCDKGSPCANCTKLARPCIFIASGLDAGAQKRLTEVKEKMGVLERSLEEDVARHGHTKSRDLSDAKVPIRLPGQEENHSDQEDDEDTKHLNISSFVTEDAAYYDDDANLDDEILDLGISIGRMRVTERIGGVVRPRFAEEFAQTLRALPPTKHARLESALEPDPQTWLAPSRDYLAPSSSFFFAPGIEETSLMTYLPAKFMVDKLIAHYWEAVHVIARILHRPSFERSLDKFWADVDAGREPRRPFQAVFFAALLSSIVSKHEEDVVAEFGVDKHSLVDDLKRGTEAALARASFLRTTKLETLQAFVMYIIPLCRGEISRSHSALTGTVIRLAQCMGLHRDPTNYTSSPVQIHVRRLVWYQICFLDFRTYESTGPRPQIRLGDYDTQFPLNIDDDDLDRAEHGDSEVDVKRDRSHCTDMTITRMRFECYEMHRFLWSERPKLEQRRADGERKVTLVTLLRRVQSFKAAMEKTYLPILSRTDPLHVLASEIYGILSDRLYVVLLQKYITSDRTKMPLRLRQLVMGAALRMLEHSMVIEQEPALSKWSWYMGAIQQYHPAILLLNEVYVAQNEPEIETRIWRAMDFSFGLEPGRSNEEKFRFILEELAKKSRIYTTIKGIRAPTNMPHAGPRTLTKSRAKQQEENRRTEIRESNLKNPSMPSSAYRPRAPAQQQPSPPQVLPYQSPTTISTAAPSSLSFPGAVPVVDWGTISLSEPISTTLHPVLETDFDFNEFSPSMPMETLILPNTLARADQRLGSDSSSPGAAIHGEFNQGSTGGGPMDVMEDIDWNEIDKMFGHAESGSVMMMPPYTFPQFQPGDLNM</sequence>
<dbReference type="PROSITE" id="PS50048">
    <property type="entry name" value="ZN2_CY6_FUNGAL_2"/>
    <property type="match status" value="1"/>
</dbReference>
<name>A0A6A5QYL7_AMPQU</name>
<proteinExistence type="predicted"/>
<dbReference type="InterPro" id="IPR036864">
    <property type="entry name" value="Zn2-C6_fun-type_DNA-bd_sf"/>
</dbReference>
<dbReference type="GO" id="GO:0003677">
    <property type="term" value="F:DNA binding"/>
    <property type="evidence" value="ECO:0007669"/>
    <property type="project" value="InterPro"/>
</dbReference>
<dbReference type="CDD" id="cd12148">
    <property type="entry name" value="fungal_TF_MHR"/>
    <property type="match status" value="1"/>
</dbReference>
<dbReference type="PANTHER" id="PTHR31001">
    <property type="entry name" value="UNCHARACTERIZED TRANSCRIPTIONAL REGULATORY PROTEIN"/>
    <property type="match status" value="1"/>
</dbReference>
<dbReference type="PROSITE" id="PS00463">
    <property type="entry name" value="ZN2_CY6_FUNGAL_1"/>
    <property type="match status" value="1"/>
</dbReference>
<evidence type="ECO:0000259" key="5">
    <source>
        <dbReference type="PROSITE" id="PS50048"/>
    </source>
</evidence>
<dbReference type="OrthoDB" id="424974at2759"/>
<feature type="compositionally biased region" description="Low complexity" evidence="4">
    <location>
        <begin position="697"/>
        <end position="708"/>
    </location>
</feature>
<dbReference type="InterPro" id="IPR007219">
    <property type="entry name" value="XnlR_reg_dom"/>
</dbReference>
<dbReference type="InterPro" id="IPR001138">
    <property type="entry name" value="Zn2Cys6_DnaBD"/>
</dbReference>
<keyword evidence="2" id="KW-0479">Metal-binding</keyword>
<reference evidence="6" key="1">
    <citation type="journal article" date="2020" name="Stud. Mycol.">
        <title>101 Dothideomycetes genomes: a test case for predicting lifestyles and emergence of pathogens.</title>
        <authorList>
            <person name="Haridas S."/>
            <person name="Albert R."/>
            <person name="Binder M."/>
            <person name="Bloem J."/>
            <person name="Labutti K."/>
            <person name="Salamov A."/>
            <person name="Andreopoulos B."/>
            <person name="Baker S."/>
            <person name="Barry K."/>
            <person name="Bills G."/>
            <person name="Bluhm B."/>
            <person name="Cannon C."/>
            <person name="Castanera R."/>
            <person name="Culley D."/>
            <person name="Daum C."/>
            <person name="Ezra D."/>
            <person name="Gonzalez J."/>
            <person name="Henrissat B."/>
            <person name="Kuo A."/>
            <person name="Liang C."/>
            <person name="Lipzen A."/>
            <person name="Lutzoni F."/>
            <person name="Magnuson J."/>
            <person name="Mondo S."/>
            <person name="Nolan M."/>
            <person name="Ohm R."/>
            <person name="Pangilinan J."/>
            <person name="Park H.-J."/>
            <person name="Ramirez L."/>
            <person name="Alfaro M."/>
            <person name="Sun H."/>
            <person name="Tritt A."/>
            <person name="Yoshinaga Y."/>
            <person name="Zwiers L.-H."/>
            <person name="Turgeon B."/>
            <person name="Goodwin S."/>
            <person name="Spatafora J."/>
            <person name="Crous P."/>
            <person name="Grigoriev I."/>
        </authorList>
    </citation>
    <scope>NUCLEOTIDE SEQUENCE</scope>
    <source>
        <strain evidence="6">HMLAC05119</strain>
    </source>
</reference>
<feature type="region of interest" description="Disordered" evidence="4">
    <location>
        <begin position="84"/>
        <end position="104"/>
    </location>
</feature>
<keyword evidence="7" id="KW-1185">Reference proteome</keyword>
<dbReference type="GO" id="GO:0005634">
    <property type="term" value="C:nucleus"/>
    <property type="evidence" value="ECO:0007669"/>
    <property type="project" value="UniProtKB-SubCell"/>
</dbReference>
<dbReference type="EMBL" id="ML979132">
    <property type="protein sequence ID" value="KAF1920543.1"/>
    <property type="molecule type" value="Genomic_DNA"/>
</dbReference>
<dbReference type="Pfam" id="PF04082">
    <property type="entry name" value="Fungal_trans"/>
    <property type="match status" value="1"/>
</dbReference>
<dbReference type="PANTHER" id="PTHR31001:SF40">
    <property type="entry name" value="ZN(II)2CYS6 TRANSCRIPTION FACTOR (EUROFUNG)"/>
    <property type="match status" value="1"/>
</dbReference>
<dbReference type="SMART" id="SM00906">
    <property type="entry name" value="Fungal_trans"/>
    <property type="match status" value="1"/>
</dbReference>
<dbReference type="SUPFAM" id="SSF57701">
    <property type="entry name" value="Zn2/Cys6 DNA-binding domain"/>
    <property type="match status" value="1"/>
</dbReference>
<dbReference type="GO" id="GO:0008270">
    <property type="term" value="F:zinc ion binding"/>
    <property type="evidence" value="ECO:0007669"/>
    <property type="project" value="InterPro"/>
</dbReference>
<dbReference type="CDD" id="cd00067">
    <property type="entry name" value="GAL4"/>
    <property type="match status" value="1"/>
</dbReference>
<evidence type="ECO:0000313" key="7">
    <source>
        <dbReference type="Proteomes" id="UP000800096"/>
    </source>
</evidence>
<gene>
    <name evidence="6" type="ORF">BDU57DRAFT_18010</name>
</gene>
<feature type="region of interest" description="Disordered" evidence="4">
    <location>
        <begin position="1"/>
        <end position="21"/>
    </location>
</feature>
<evidence type="ECO:0000256" key="4">
    <source>
        <dbReference type="SAM" id="MobiDB-lite"/>
    </source>
</evidence>
<dbReference type="GO" id="GO:0000981">
    <property type="term" value="F:DNA-binding transcription factor activity, RNA polymerase II-specific"/>
    <property type="evidence" value="ECO:0007669"/>
    <property type="project" value="InterPro"/>
</dbReference>
<feature type="compositionally biased region" description="Basic and acidic residues" evidence="4">
    <location>
        <begin position="674"/>
        <end position="688"/>
    </location>
</feature>
<evidence type="ECO:0000256" key="3">
    <source>
        <dbReference type="ARBA" id="ARBA00023242"/>
    </source>
</evidence>
<dbReference type="InterPro" id="IPR050613">
    <property type="entry name" value="Sec_Metabolite_Reg"/>
</dbReference>
<feature type="domain" description="Zn(2)-C6 fungal-type" evidence="5">
    <location>
        <begin position="27"/>
        <end position="56"/>
    </location>
</feature>
<dbReference type="GO" id="GO:0006351">
    <property type="term" value="P:DNA-templated transcription"/>
    <property type="evidence" value="ECO:0007669"/>
    <property type="project" value="InterPro"/>
</dbReference>
<dbReference type="AlphaFoldDB" id="A0A6A5QYL7"/>
<evidence type="ECO:0000313" key="6">
    <source>
        <dbReference type="EMBL" id="KAF1920543.1"/>
    </source>
</evidence>
<dbReference type="SMART" id="SM00066">
    <property type="entry name" value="GAL4"/>
    <property type="match status" value="1"/>
</dbReference>
<feature type="region of interest" description="Disordered" evidence="4">
    <location>
        <begin position="653"/>
        <end position="722"/>
    </location>
</feature>
<evidence type="ECO:0000256" key="1">
    <source>
        <dbReference type="ARBA" id="ARBA00004123"/>
    </source>
</evidence>
<evidence type="ECO:0000256" key="2">
    <source>
        <dbReference type="ARBA" id="ARBA00022723"/>
    </source>
</evidence>
<protein>
    <recommendedName>
        <fullName evidence="5">Zn(2)-C6 fungal-type domain-containing protein</fullName>
    </recommendedName>
</protein>
<dbReference type="Gene3D" id="4.10.240.10">
    <property type="entry name" value="Zn(2)-C6 fungal-type DNA-binding domain"/>
    <property type="match status" value="1"/>
</dbReference>
<organism evidence="6 7">
    <name type="scientific">Ampelomyces quisqualis</name>
    <name type="common">Powdery mildew agent</name>
    <dbReference type="NCBI Taxonomy" id="50730"/>
    <lineage>
        <taxon>Eukaryota</taxon>
        <taxon>Fungi</taxon>
        <taxon>Dikarya</taxon>
        <taxon>Ascomycota</taxon>
        <taxon>Pezizomycotina</taxon>
        <taxon>Dothideomycetes</taxon>
        <taxon>Pleosporomycetidae</taxon>
        <taxon>Pleosporales</taxon>
        <taxon>Pleosporineae</taxon>
        <taxon>Phaeosphaeriaceae</taxon>
        <taxon>Ampelomyces</taxon>
    </lineage>
</organism>